<dbReference type="AlphaFoldDB" id="A0AAN7TZU3"/>
<accession>A0AAN7TZU3</accession>
<evidence type="ECO:0000313" key="1">
    <source>
        <dbReference type="EMBL" id="KAK5579132.1"/>
    </source>
</evidence>
<protein>
    <submittedName>
        <fullName evidence="1">Uncharacterized protein</fullName>
    </submittedName>
</protein>
<comment type="caution">
    <text evidence="1">The sequence shown here is derived from an EMBL/GenBank/DDBJ whole genome shotgun (WGS) entry which is preliminary data.</text>
</comment>
<keyword evidence="2" id="KW-1185">Reference proteome</keyword>
<dbReference type="Proteomes" id="UP001344447">
    <property type="component" value="Unassembled WGS sequence"/>
</dbReference>
<proteinExistence type="predicted"/>
<sequence length="17" mass="2069">MCGVCVYLKYQLIFYPK</sequence>
<reference evidence="1 2" key="1">
    <citation type="submission" date="2023-11" db="EMBL/GenBank/DDBJ databases">
        <title>Dfirmibasis_genome.</title>
        <authorList>
            <person name="Edelbroek B."/>
            <person name="Kjellin J."/>
            <person name="Jerlstrom-Hultqvist J."/>
            <person name="Soderbom F."/>
        </authorList>
    </citation>
    <scope>NUCLEOTIDE SEQUENCE [LARGE SCALE GENOMIC DNA]</scope>
    <source>
        <strain evidence="1 2">TNS-C-14</strain>
    </source>
</reference>
<evidence type="ECO:0000313" key="2">
    <source>
        <dbReference type="Proteomes" id="UP001344447"/>
    </source>
</evidence>
<name>A0AAN7TZU3_9MYCE</name>
<gene>
    <name evidence="1" type="ORF">RB653_008811</name>
</gene>
<organism evidence="1 2">
    <name type="scientific">Dictyostelium firmibasis</name>
    <dbReference type="NCBI Taxonomy" id="79012"/>
    <lineage>
        <taxon>Eukaryota</taxon>
        <taxon>Amoebozoa</taxon>
        <taxon>Evosea</taxon>
        <taxon>Eumycetozoa</taxon>
        <taxon>Dictyostelia</taxon>
        <taxon>Dictyosteliales</taxon>
        <taxon>Dictyosteliaceae</taxon>
        <taxon>Dictyostelium</taxon>
    </lineage>
</organism>
<dbReference type="EMBL" id="JAVFKY010000003">
    <property type="protein sequence ID" value="KAK5579132.1"/>
    <property type="molecule type" value="Genomic_DNA"/>
</dbReference>